<dbReference type="RefSeq" id="WP_119365956.1">
    <property type="nucleotide sequence ID" value="NZ_QXDJ01000001.1"/>
</dbReference>
<keyword evidence="1" id="KW-0678">Repressor</keyword>
<keyword evidence="2" id="KW-0805">Transcription regulation</keyword>
<evidence type="ECO:0000256" key="4">
    <source>
        <dbReference type="ARBA" id="ARBA00023163"/>
    </source>
</evidence>
<keyword evidence="3" id="KW-0238">DNA-binding</keyword>
<protein>
    <submittedName>
        <fullName evidence="6">GntR family transcriptional regulator</fullName>
    </submittedName>
</protein>
<dbReference type="InterPro" id="IPR028978">
    <property type="entry name" value="Chorismate_lyase_/UTRA_dom_sf"/>
</dbReference>
<dbReference type="AlphaFoldDB" id="A0A399IWI2"/>
<reference evidence="6 7" key="1">
    <citation type="submission" date="2018-08" db="EMBL/GenBank/DDBJ databases">
        <title>Genome of Clostridium chromiireducens C1, DSM12136.</title>
        <authorList>
            <person name="Xing M."/>
            <person name="Wei Y."/>
            <person name="Ang E.L."/>
            <person name="Zhao H."/>
            <person name="Zhang Y."/>
        </authorList>
    </citation>
    <scope>NUCLEOTIDE SEQUENCE [LARGE SCALE GENOMIC DNA]</scope>
    <source>
        <strain evidence="6 7">C1</strain>
    </source>
</reference>
<sequence>MIKYQQIASHIKEHILSGEYKPNEQLPFEKELCERFSASRMTVKKALDLLVAEGLVVKRRGSGSFIKDITEGEIQEIIRKKQFSGLTNTSLGHEVTSKVLEFKIINADEKIARTFKIDNGDFVYFIHRVRYVDKEPIVIEKTYMPLSIAEGIKKEDVNGSIYNFLQKKLGLKIQSAHSTVRVSKADEFDKEYLLLMDGDPIAEVEKVVYLENGRAFEYSFSRHRYDNFEFKAITVI</sequence>
<name>A0A399IWI2_9CLOT</name>
<proteinExistence type="predicted"/>
<dbReference type="FunFam" id="3.40.1410.10:FF:000008">
    <property type="entry name" value="Transcriptional regulator, GntR family"/>
    <property type="match status" value="1"/>
</dbReference>
<dbReference type="PANTHER" id="PTHR44846">
    <property type="entry name" value="MANNOSYL-D-GLYCERATE TRANSPORT/METABOLISM SYSTEM REPRESSOR MNGR-RELATED"/>
    <property type="match status" value="1"/>
</dbReference>
<dbReference type="PRINTS" id="PR00035">
    <property type="entry name" value="HTHGNTR"/>
</dbReference>
<dbReference type="Gene3D" id="1.10.10.10">
    <property type="entry name" value="Winged helix-like DNA-binding domain superfamily/Winged helix DNA-binding domain"/>
    <property type="match status" value="1"/>
</dbReference>
<dbReference type="PROSITE" id="PS50949">
    <property type="entry name" value="HTH_GNTR"/>
    <property type="match status" value="1"/>
</dbReference>
<dbReference type="Pfam" id="PF07702">
    <property type="entry name" value="UTRA"/>
    <property type="match status" value="1"/>
</dbReference>
<dbReference type="SMART" id="SM00866">
    <property type="entry name" value="UTRA"/>
    <property type="match status" value="1"/>
</dbReference>
<dbReference type="InterPro" id="IPR011663">
    <property type="entry name" value="UTRA"/>
</dbReference>
<dbReference type="InterPro" id="IPR000524">
    <property type="entry name" value="Tscrpt_reg_HTH_GntR"/>
</dbReference>
<dbReference type="Proteomes" id="UP000265930">
    <property type="component" value="Unassembled WGS sequence"/>
</dbReference>
<dbReference type="Pfam" id="PF00392">
    <property type="entry name" value="GntR"/>
    <property type="match status" value="1"/>
</dbReference>
<dbReference type="GO" id="GO:0003677">
    <property type="term" value="F:DNA binding"/>
    <property type="evidence" value="ECO:0007669"/>
    <property type="project" value="UniProtKB-KW"/>
</dbReference>
<dbReference type="FunFam" id="1.10.10.10:FF:000079">
    <property type="entry name" value="GntR family transcriptional regulator"/>
    <property type="match status" value="1"/>
</dbReference>
<comment type="caution">
    <text evidence="6">The sequence shown here is derived from an EMBL/GenBank/DDBJ whole genome shotgun (WGS) entry which is preliminary data.</text>
</comment>
<dbReference type="Gene3D" id="3.40.1410.10">
    <property type="entry name" value="Chorismate lyase-like"/>
    <property type="match status" value="1"/>
</dbReference>
<keyword evidence="4" id="KW-0804">Transcription</keyword>
<dbReference type="GO" id="GO:0003700">
    <property type="term" value="F:DNA-binding transcription factor activity"/>
    <property type="evidence" value="ECO:0007669"/>
    <property type="project" value="InterPro"/>
</dbReference>
<dbReference type="SMART" id="SM00345">
    <property type="entry name" value="HTH_GNTR"/>
    <property type="match status" value="1"/>
</dbReference>
<dbReference type="PANTHER" id="PTHR44846:SF4">
    <property type="entry name" value="HTH GNTR-TYPE DOMAIN-CONTAINING PROTEIN"/>
    <property type="match status" value="1"/>
</dbReference>
<organism evidence="6 7">
    <name type="scientific">Clostridium chromiireducens</name>
    <dbReference type="NCBI Taxonomy" id="225345"/>
    <lineage>
        <taxon>Bacteria</taxon>
        <taxon>Bacillati</taxon>
        <taxon>Bacillota</taxon>
        <taxon>Clostridia</taxon>
        <taxon>Eubacteriales</taxon>
        <taxon>Clostridiaceae</taxon>
        <taxon>Clostridium</taxon>
    </lineage>
</organism>
<evidence type="ECO:0000313" key="7">
    <source>
        <dbReference type="Proteomes" id="UP000265930"/>
    </source>
</evidence>
<dbReference type="GO" id="GO:0045892">
    <property type="term" value="P:negative regulation of DNA-templated transcription"/>
    <property type="evidence" value="ECO:0007669"/>
    <property type="project" value="TreeGrafter"/>
</dbReference>
<evidence type="ECO:0000256" key="2">
    <source>
        <dbReference type="ARBA" id="ARBA00023015"/>
    </source>
</evidence>
<dbReference type="CDD" id="cd07377">
    <property type="entry name" value="WHTH_GntR"/>
    <property type="match status" value="1"/>
</dbReference>
<dbReference type="SUPFAM" id="SSF64288">
    <property type="entry name" value="Chorismate lyase-like"/>
    <property type="match status" value="1"/>
</dbReference>
<evidence type="ECO:0000256" key="3">
    <source>
        <dbReference type="ARBA" id="ARBA00023125"/>
    </source>
</evidence>
<dbReference type="InterPro" id="IPR050679">
    <property type="entry name" value="Bact_HTH_transcr_reg"/>
</dbReference>
<feature type="domain" description="HTH gntR-type" evidence="5">
    <location>
        <begin position="1"/>
        <end position="69"/>
    </location>
</feature>
<dbReference type="EMBL" id="QXDJ01000001">
    <property type="protein sequence ID" value="RII36817.1"/>
    <property type="molecule type" value="Genomic_DNA"/>
</dbReference>
<accession>A0A399IWI2</accession>
<dbReference type="InterPro" id="IPR036390">
    <property type="entry name" value="WH_DNA-bd_sf"/>
</dbReference>
<evidence type="ECO:0000313" key="6">
    <source>
        <dbReference type="EMBL" id="RII36817.1"/>
    </source>
</evidence>
<evidence type="ECO:0000259" key="5">
    <source>
        <dbReference type="PROSITE" id="PS50949"/>
    </source>
</evidence>
<gene>
    <name evidence="6" type="ORF">D2A34_03480</name>
</gene>
<dbReference type="SUPFAM" id="SSF46785">
    <property type="entry name" value="Winged helix' DNA-binding domain"/>
    <property type="match status" value="1"/>
</dbReference>
<dbReference type="InterPro" id="IPR036388">
    <property type="entry name" value="WH-like_DNA-bd_sf"/>
</dbReference>
<evidence type="ECO:0000256" key="1">
    <source>
        <dbReference type="ARBA" id="ARBA00022491"/>
    </source>
</evidence>